<dbReference type="InterPro" id="IPR029063">
    <property type="entry name" value="SAM-dependent_MTases_sf"/>
</dbReference>
<evidence type="ECO:0000313" key="2">
    <source>
        <dbReference type="EMBL" id="MBA8954088.1"/>
    </source>
</evidence>
<organism evidence="2 3">
    <name type="scientific">Actinomadura namibiensis</name>
    <dbReference type="NCBI Taxonomy" id="182080"/>
    <lineage>
        <taxon>Bacteria</taxon>
        <taxon>Bacillati</taxon>
        <taxon>Actinomycetota</taxon>
        <taxon>Actinomycetes</taxon>
        <taxon>Streptosporangiales</taxon>
        <taxon>Thermomonosporaceae</taxon>
        <taxon>Actinomadura</taxon>
    </lineage>
</organism>
<dbReference type="InterPro" id="IPR013216">
    <property type="entry name" value="Methyltransf_11"/>
</dbReference>
<evidence type="ECO:0000259" key="1">
    <source>
        <dbReference type="Pfam" id="PF08241"/>
    </source>
</evidence>
<dbReference type="GO" id="GO:0032259">
    <property type="term" value="P:methylation"/>
    <property type="evidence" value="ECO:0007669"/>
    <property type="project" value="UniProtKB-KW"/>
</dbReference>
<dbReference type="CDD" id="cd02440">
    <property type="entry name" value="AdoMet_MTases"/>
    <property type="match status" value="1"/>
</dbReference>
<dbReference type="PANTHER" id="PTHR42912">
    <property type="entry name" value="METHYLTRANSFERASE"/>
    <property type="match status" value="1"/>
</dbReference>
<dbReference type="EMBL" id="JACJIA010000008">
    <property type="protein sequence ID" value="MBA8954088.1"/>
    <property type="molecule type" value="Genomic_DNA"/>
</dbReference>
<gene>
    <name evidence="2" type="ORF">HNR61_005742</name>
</gene>
<comment type="caution">
    <text evidence="2">The sequence shown here is derived from an EMBL/GenBank/DDBJ whole genome shotgun (WGS) entry which is preliminary data.</text>
</comment>
<feature type="domain" description="Methyltransferase type 11" evidence="1">
    <location>
        <begin position="50"/>
        <end position="143"/>
    </location>
</feature>
<dbReference type="SUPFAM" id="SSF53335">
    <property type="entry name" value="S-adenosyl-L-methionine-dependent methyltransferases"/>
    <property type="match status" value="1"/>
</dbReference>
<proteinExistence type="predicted"/>
<evidence type="ECO:0000313" key="3">
    <source>
        <dbReference type="Proteomes" id="UP000572680"/>
    </source>
</evidence>
<sequence>MVEIAPGAVPSPNIWNSPQVYEIENRAVDPDGVLEPAMWALRPWDGATVLDLGCGTGFHLPAFARKAARVVGVEPHAGLAAAARRRTAGLPNVTVRVGAAQALPLPDSSVDVVHVRWAYFFGPGCEPGLAELDRVLRRGGAAFVIDNDATRSTFGRWFRRGLPSYDPAAVERFWARQGFRREPLTIRWAFGSRADFAAVLRIEFPEALAEEFLAEEPGLEIDYAVNLWWRYY</sequence>
<dbReference type="GO" id="GO:0008757">
    <property type="term" value="F:S-adenosylmethionine-dependent methyltransferase activity"/>
    <property type="evidence" value="ECO:0007669"/>
    <property type="project" value="InterPro"/>
</dbReference>
<dbReference type="Pfam" id="PF08241">
    <property type="entry name" value="Methyltransf_11"/>
    <property type="match status" value="1"/>
</dbReference>
<reference evidence="2 3" key="1">
    <citation type="submission" date="2020-08" db="EMBL/GenBank/DDBJ databases">
        <title>Genomic Encyclopedia of Type Strains, Phase IV (KMG-IV): sequencing the most valuable type-strain genomes for metagenomic binning, comparative biology and taxonomic classification.</title>
        <authorList>
            <person name="Goeker M."/>
        </authorList>
    </citation>
    <scope>NUCLEOTIDE SEQUENCE [LARGE SCALE GENOMIC DNA]</scope>
    <source>
        <strain evidence="2 3">DSM 44197</strain>
    </source>
</reference>
<keyword evidence="2" id="KW-0808">Transferase</keyword>
<keyword evidence="3" id="KW-1185">Reference proteome</keyword>
<dbReference type="InterPro" id="IPR050508">
    <property type="entry name" value="Methyltransf_Superfamily"/>
</dbReference>
<accession>A0A7W3QPE4</accession>
<dbReference type="AlphaFoldDB" id="A0A7W3QPE4"/>
<name>A0A7W3QPE4_ACTNM</name>
<dbReference type="Proteomes" id="UP000572680">
    <property type="component" value="Unassembled WGS sequence"/>
</dbReference>
<protein>
    <submittedName>
        <fullName evidence="2">SAM-dependent methyltransferase</fullName>
    </submittedName>
</protein>
<keyword evidence="2" id="KW-0489">Methyltransferase</keyword>
<dbReference type="Gene3D" id="3.40.50.150">
    <property type="entry name" value="Vaccinia Virus protein VP39"/>
    <property type="match status" value="1"/>
</dbReference>